<reference evidence="18 19" key="1">
    <citation type="submission" date="2012-08" db="EMBL/GenBank/DDBJ databases">
        <title>Whole genome shotgun sequence of Kineosphaera limosa NBRC 100340.</title>
        <authorList>
            <person name="Yoshida I."/>
            <person name="Isaki S."/>
            <person name="Hosoyama A."/>
            <person name="Tsuchikane K."/>
            <person name="Katsumata H."/>
            <person name="Ando Y."/>
            <person name="Ohji S."/>
            <person name="Hamada M."/>
            <person name="Tamura T."/>
            <person name="Yamazoe A."/>
            <person name="Yamazaki S."/>
            <person name="Fujita N."/>
        </authorList>
    </citation>
    <scope>NUCLEOTIDE SEQUENCE [LARGE SCALE GENOMIC DNA]</scope>
    <source>
        <strain evidence="18 19">NBRC 100340</strain>
    </source>
</reference>
<dbReference type="InterPro" id="IPR014031">
    <property type="entry name" value="Ketoacyl_synth_C"/>
</dbReference>
<dbReference type="InterPro" id="IPR014030">
    <property type="entry name" value="Ketoacyl_synth_N"/>
</dbReference>
<name>K6WMU0_9MICO</name>
<dbReference type="eggNOG" id="COG0304">
    <property type="taxonomic scope" value="Bacteria"/>
</dbReference>
<dbReference type="Gene3D" id="3.40.47.10">
    <property type="match status" value="2"/>
</dbReference>
<dbReference type="Pfam" id="PF02801">
    <property type="entry name" value="Ketoacyl-synt_C"/>
    <property type="match status" value="1"/>
</dbReference>
<comment type="pathway">
    <text evidence="1 14">Lipid metabolism; fatty acid biosynthesis.</text>
</comment>
<keyword evidence="5 14" id="KW-0444">Lipid biosynthesis</keyword>
<dbReference type="STRING" id="1184609.KILIM_016_00660"/>
<dbReference type="CDD" id="cd00834">
    <property type="entry name" value="KAS_I_II"/>
    <property type="match status" value="1"/>
</dbReference>
<keyword evidence="7" id="KW-0276">Fatty acid metabolism</keyword>
<dbReference type="NCBIfam" id="NF005589">
    <property type="entry name" value="PRK07314.1"/>
    <property type="match status" value="1"/>
</dbReference>
<dbReference type="InterPro" id="IPR000794">
    <property type="entry name" value="Beta-ketoacyl_synthase"/>
</dbReference>
<dbReference type="InterPro" id="IPR016039">
    <property type="entry name" value="Thiolase-like"/>
</dbReference>
<evidence type="ECO:0000313" key="19">
    <source>
        <dbReference type="Proteomes" id="UP000008366"/>
    </source>
</evidence>
<protein>
    <recommendedName>
        <fullName evidence="4 14">3-oxoacyl-[acyl-carrier-protein] synthase 2</fullName>
        <ecNumber evidence="3 14">2.3.1.179</ecNumber>
    </recommendedName>
</protein>
<evidence type="ECO:0000256" key="3">
    <source>
        <dbReference type="ARBA" id="ARBA00012356"/>
    </source>
</evidence>
<dbReference type="FunFam" id="3.40.47.10:FF:000018">
    <property type="entry name" value="3-oxoacyl-[acyl-carrier-protein] synthase 2"/>
    <property type="match status" value="1"/>
</dbReference>
<keyword evidence="8" id="KW-0443">Lipid metabolism</keyword>
<keyword evidence="9 14" id="KW-0275">Fatty acid biosynthesis</keyword>
<dbReference type="PANTHER" id="PTHR11712:SF336">
    <property type="entry name" value="3-OXOACYL-[ACYL-CARRIER-PROTEIN] SYNTHASE, MITOCHONDRIAL"/>
    <property type="match status" value="1"/>
</dbReference>
<accession>K6WMU0</accession>
<evidence type="ECO:0000256" key="14">
    <source>
        <dbReference type="PIRNR" id="PIRNR000447"/>
    </source>
</evidence>
<evidence type="ECO:0000256" key="1">
    <source>
        <dbReference type="ARBA" id="ARBA00005194"/>
    </source>
</evidence>
<evidence type="ECO:0000259" key="17">
    <source>
        <dbReference type="PROSITE" id="PS52004"/>
    </source>
</evidence>
<comment type="catalytic activity">
    <reaction evidence="13 14">
        <text>a fatty acyl-[ACP] + malonyl-[ACP] + H(+) = a 3-oxoacyl-[ACP] + holo-[ACP] + CO2</text>
        <dbReference type="Rhea" id="RHEA:22836"/>
        <dbReference type="Rhea" id="RHEA-COMP:9623"/>
        <dbReference type="Rhea" id="RHEA-COMP:9685"/>
        <dbReference type="Rhea" id="RHEA-COMP:9916"/>
        <dbReference type="Rhea" id="RHEA-COMP:14125"/>
        <dbReference type="ChEBI" id="CHEBI:15378"/>
        <dbReference type="ChEBI" id="CHEBI:16526"/>
        <dbReference type="ChEBI" id="CHEBI:64479"/>
        <dbReference type="ChEBI" id="CHEBI:78449"/>
        <dbReference type="ChEBI" id="CHEBI:78776"/>
        <dbReference type="ChEBI" id="CHEBI:138651"/>
    </reaction>
</comment>
<proteinExistence type="inferred from homology"/>
<dbReference type="SMART" id="SM00825">
    <property type="entry name" value="PKS_KS"/>
    <property type="match status" value="1"/>
</dbReference>
<dbReference type="EMBL" id="BAHD01000016">
    <property type="protein sequence ID" value="GAB95126.1"/>
    <property type="molecule type" value="Genomic_DNA"/>
</dbReference>
<dbReference type="PROSITE" id="PS52004">
    <property type="entry name" value="KS3_2"/>
    <property type="match status" value="1"/>
</dbReference>
<dbReference type="Proteomes" id="UP000008366">
    <property type="component" value="Unassembled WGS sequence"/>
</dbReference>
<evidence type="ECO:0000256" key="8">
    <source>
        <dbReference type="ARBA" id="ARBA00023098"/>
    </source>
</evidence>
<evidence type="ECO:0000256" key="15">
    <source>
        <dbReference type="PIRSR" id="PIRSR000447-1"/>
    </source>
</evidence>
<dbReference type="GO" id="GO:0006633">
    <property type="term" value="P:fatty acid biosynthetic process"/>
    <property type="evidence" value="ECO:0007669"/>
    <property type="project" value="UniProtKB-UniRule"/>
</dbReference>
<dbReference type="OrthoDB" id="9808669at2"/>
<evidence type="ECO:0000256" key="4">
    <source>
        <dbReference type="ARBA" id="ARBA00014657"/>
    </source>
</evidence>
<dbReference type="PANTHER" id="PTHR11712">
    <property type="entry name" value="POLYKETIDE SYNTHASE-RELATED"/>
    <property type="match status" value="1"/>
</dbReference>
<evidence type="ECO:0000256" key="11">
    <source>
        <dbReference type="ARBA" id="ARBA00024006"/>
    </source>
</evidence>
<evidence type="ECO:0000256" key="16">
    <source>
        <dbReference type="RuleBase" id="RU003694"/>
    </source>
</evidence>
<feature type="domain" description="Ketosynthase family 3 (KS3)" evidence="17">
    <location>
        <begin position="6"/>
        <end position="415"/>
    </location>
</feature>
<evidence type="ECO:0000313" key="18">
    <source>
        <dbReference type="EMBL" id="GAB95126.1"/>
    </source>
</evidence>
<dbReference type="EC" id="2.3.1.179" evidence="3 14"/>
<gene>
    <name evidence="18" type="primary">fabF</name>
    <name evidence="18" type="ORF">KILIM_016_00660</name>
</gene>
<evidence type="ECO:0000256" key="2">
    <source>
        <dbReference type="ARBA" id="ARBA00008467"/>
    </source>
</evidence>
<evidence type="ECO:0000256" key="6">
    <source>
        <dbReference type="ARBA" id="ARBA00022679"/>
    </source>
</evidence>
<sequence>MSTSSPKRIVVTGMGTTSPLGGNVADTWQALLAGTSGARPMPYEWVQTYDLPVTFASMLAQPVDQVLSRVEIRRQDPCSQYALVAAREAWADAGSPEIEPERLAVSIGSGVGGITTVVDSWENLRTKGPRRIFPLAVPMLLVNGPTGAVAIELGAQAWGHTPVSACASGAEAIGAAMGMIREGRADMVVAGGTEAAIHPLPIGGFAAMQALSKRNDDPTTASRPYDTGRDGFVIGEGAALLVLESYEHAKARGATIHAELLSFGVSNDAHHAAAPEPEGIGAAAAMKEALAFGDIDPKDVVHLNAHATSTPVGDIAECKAIHRAFDDNVDQLAISATKSMTGHLLGAAGSLEAIFTIKAIQERLAPAQINLFDRDPAIDLDIVHGQPRKLPDGDIVAMDNSFGFGGCNVALAFANAD</sequence>
<evidence type="ECO:0000256" key="7">
    <source>
        <dbReference type="ARBA" id="ARBA00022832"/>
    </source>
</evidence>
<dbReference type="InterPro" id="IPR017568">
    <property type="entry name" value="3-oxoacyl-ACP_synth-2"/>
</dbReference>
<dbReference type="InterPro" id="IPR020841">
    <property type="entry name" value="PKS_Beta-ketoAc_synthase_dom"/>
</dbReference>
<dbReference type="NCBIfam" id="TIGR03150">
    <property type="entry name" value="fabF"/>
    <property type="match status" value="1"/>
</dbReference>
<organism evidence="18 19">
    <name type="scientific">Kineosphaera limosa NBRC 100340</name>
    <dbReference type="NCBI Taxonomy" id="1184609"/>
    <lineage>
        <taxon>Bacteria</taxon>
        <taxon>Bacillati</taxon>
        <taxon>Actinomycetota</taxon>
        <taxon>Actinomycetes</taxon>
        <taxon>Micrococcales</taxon>
        <taxon>Dermatophilaceae</taxon>
        <taxon>Kineosphaera</taxon>
    </lineage>
</organism>
<dbReference type="GO" id="GO:0004315">
    <property type="term" value="F:3-oxoacyl-[acyl-carrier-protein] synthase activity"/>
    <property type="evidence" value="ECO:0007669"/>
    <property type="project" value="UniProtKB-UniRule"/>
</dbReference>
<comment type="caution">
    <text evidence="18">The sequence shown here is derived from an EMBL/GenBank/DDBJ whole genome shotgun (WGS) entry which is preliminary data.</text>
</comment>
<evidence type="ECO:0000256" key="13">
    <source>
        <dbReference type="ARBA" id="ARBA00047659"/>
    </source>
</evidence>
<evidence type="ECO:0000256" key="9">
    <source>
        <dbReference type="ARBA" id="ARBA00023160"/>
    </source>
</evidence>
<keyword evidence="19" id="KW-1185">Reference proteome</keyword>
<evidence type="ECO:0000256" key="5">
    <source>
        <dbReference type="ARBA" id="ARBA00022516"/>
    </source>
</evidence>
<comment type="function">
    <text evidence="11 14">Involved in the type II fatty acid elongation cycle. Catalyzes the elongation of a wide range of acyl-ACP by the addition of two carbons from malonyl-ACP to an acyl acceptor. Can efficiently catalyze the conversion of palmitoleoyl-ACP (cis-hexadec-9-enoyl-ACP) to cis-vaccenoyl-ACP (cis-octadec-11-enoyl-ACP), an essential step in the thermal regulation of fatty acid composition.</text>
</comment>
<comment type="similarity">
    <text evidence="2 14 16">Belongs to the thiolase-like superfamily. Beta-ketoacyl-ACP synthases family.</text>
</comment>
<dbReference type="GO" id="GO:0005829">
    <property type="term" value="C:cytosol"/>
    <property type="evidence" value="ECO:0007669"/>
    <property type="project" value="TreeGrafter"/>
</dbReference>
<evidence type="ECO:0000256" key="10">
    <source>
        <dbReference type="ARBA" id="ARBA00023315"/>
    </source>
</evidence>
<evidence type="ECO:0000256" key="12">
    <source>
        <dbReference type="ARBA" id="ARBA00047318"/>
    </source>
</evidence>
<dbReference type="SUPFAM" id="SSF53901">
    <property type="entry name" value="Thiolase-like"/>
    <property type="match status" value="2"/>
</dbReference>
<feature type="active site" description="For beta-ketoacyl synthase activity" evidence="15">
    <location>
        <position position="166"/>
    </location>
</feature>
<comment type="catalytic activity">
    <reaction evidence="12 14">
        <text>(9Z)-hexadecenoyl-[ACP] + malonyl-[ACP] + H(+) = 3-oxo-(11Z)-octadecenoyl-[ACP] + holo-[ACP] + CO2</text>
        <dbReference type="Rhea" id="RHEA:55040"/>
        <dbReference type="Rhea" id="RHEA-COMP:9623"/>
        <dbReference type="Rhea" id="RHEA-COMP:9685"/>
        <dbReference type="Rhea" id="RHEA-COMP:10800"/>
        <dbReference type="Rhea" id="RHEA-COMP:14074"/>
        <dbReference type="ChEBI" id="CHEBI:15378"/>
        <dbReference type="ChEBI" id="CHEBI:16526"/>
        <dbReference type="ChEBI" id="CHEBI:64479"/>
        <dbReference type="ChEBI" id="CHEBI:78449"/>
        <dbReference type="ChEBI" id="CHEBI:83989"/>
        <dbReference type="ChEBI" id="CHEBI:138538"/>
        <dbReference type="EC" id="2.3.1.179"/>
    </reaction>
</comment>
<dbReference type="Pfam" id="PF00109">
    <property type="entry name" value="ketoacyl-synt"/>
    <property type="match status" value="1"/>
</dbReference>
<dbReference type="PIRSF" id="PIRSF000447">
    <property type="entry name" value="KAS_II"/>
    <property type="match status" value="1"/>
</dbReference>
<dbReference type="UniPathway" id="UPA00094"/>
<keyword evidence="6 14" id="KW-0808">Transferase</keyword>
<keyword evidence="10 14" id="KW-0012">Acyltransferase</keyword>
<dbReference type="AlphaFoldDB" id="K6WMU0"/>
<dbReference type="RefSeq" id="WP_006591658.1">
    <property type="nucleotide sequence ID" value="NZ_BAHD01000016.1"/>
</dbReference>